<evidence type="ECO:0000313" key="3">
    <source>
        <dbReference type="Proteomes" id="UP001454036"/>
    </source>
</evidence>
<sequence>MADSISSPDKDVTQVHHDGGESHGLRDDLNDDTPINDVKAPNVFERAKEEIEAIVESIQRKKEQQIDHDSSYSHVVNWDSIKAETDANSGKDGEGYNFIEKAKEELASLVHKTKSPDHHHDDETHGRNDDIDENTPIDEVKGPNVFVRAKDEIEALIGAFKSKRESNDSVATPKKHDGFGVSIGKSLEKMCSPRSHKHDD</sequence>
<keyword evidence="3" id="KW-1185">Reference proteome</keyword>
<dbReference type="EMBL" id="BAABME010006954">
    <property type="protein sequence ID" value="GAA0169732.1"/>
    <property type="molecule type" value="Genomic_DNA"/>
</dbReference>
<feature type="region of interest" description="Disordered" evidence="1">
    <location>
        <begin position="109"/>
        <end position="143"/>
    </location>
</feature>
<reference evidence="2 3" key="1">
    <citation type="submission" date="2024-01" db="EMBL/GenBank/DDBJ databases">
        <title>The complete chloroplast genome sequence of Lithospermum erythrorhizon: insights into the phylogenetic relationship among Boraginaceae species and the maternal lineages of purple gromwells.</title>
        <authorList>
            <person name="Okada T."/>
            <person name="Watanabe K."/>
        </authorList>
    </citation>
    <scope>NUCLEOTIDE SEQUENCE [LARGE SCALE GENOMIC DNA]</scope>
</reference>
<feature type="compositionally biased region" description="Basic and acidic residues" evidence="1">
    <location>
        <begin position="8"/>
        <end position="28"/>
    </location>
</feature>
<dbReference type="PANTHER" id="PTHR35277">
    <property type="entry name" value="OS09G0363700 PROTEIN"/>
    <property type="match status" value="1"/>
</dbReference>
<dbReference type="AlphaFoldDB" id="A0AAV3R002"/>
<name>A0AAV3R002_LITER</name>
<dbReference type="PANTHER" id="PTHR35277:SF10">
    <property type="entry name" value="OS09G0363700 PROTEIN"/>
    <property type="match status" value="1"/>
</dbReference>
<feature type="region of interest" description="Disordered" evidence="1">
    <location>
        <begin position="160"/>
        <end position="200"/>
    </location>
</feature>
<evidence type="ECO:0000256" key="1">
    <source>
        <dbReference type="SAM" id="MobiDB-lite"/>
    </source>
</evidence>
<protein>
    <submittedName>
        <fullName evidence="2">Uncharacterized protein</fullName>
    </submittedName>
</protein>
<feature type="compositionally biased region" description="Basic and acidic residues" evidence="1">
    <location>
        <begin position="114"/>
        <end position="129"/>
    </location>
</feature>
<feature type="region of interest" description="Disordered" evidence="1">
    <location>
        <begin position="1"/>
        <end position="43"/>
    </location>
</feature>
<organism evidence="2 3">
    <name type="scientific">Lithospermum erythrorhizon</name>
    <name type="common">Purple gromwell</name>
    <name type="synonym">Lithospermum officinale var. erythrorhizon</name>
    <dbReference type="NCBI Taxonomy" id="34254"/>
    <lineage>
        <taxon>Eukaryota</taxon>
        <taxon>Viridiplantae</taxon>
        <taxon>Streptophyta</taxon>
        <taxon>Embryophyta</taxon>
        <taxon>Tracheophyta</taxon>
        <taxon>Spermatophyta</taxon>
        <taxon>Magnoliopsida</taxon>
        <taxon>eudicotyledons</taxon>
        <taxon>Gunneridae</taxon>
        <taxon>Pentapetalae</taxon>
        <taxon>asterids</taxon>
        <taxon>lamiids</taxon>
        <taxon>Boraginales</taxon>
        <taxon>Boraginaceae</taxon>
        <taxon>Boraginoideae</taxon>
        <taxon>Lithospermeae</taxon>
        <taxon>Lithospermum</taxon>
    </lineage>
</organism>
<gene>
    <name evidence="2" type="ORF">LIER_24148</name>
</gene>
<dbReference type="Proteomes" id="UP001454036">
    <property type="component" value="Unassembled WGS sequence"/>
</dbReference>
<proteinExistence type="predicted"/>
<evidence type="ECO:0000313" key="2">
    <source>
        <dbReference type="EMBL" id="GAA0169732.1"/>
    </source>
</evidence>
<accession>A0AAV3R002</accession>
<comment type="caution">
    <text evidence="2">The sequence shown here is derived from an EMBL/GenBank/DDBJ whole genome shotgun (WGS) entry which is preliminary data.</text>
</comment>